<dbReference type="Proteomes" id="UP000187735">
    <property type="component" value="Chromosome"/>
</dbReference>
<dbReference type="Pfam" id="PF06983">
    <property type="entry name" value="3-dmu-9_3-mt"/>
    <property type="match status" value="1"/>
</dbReference>
<proteinExistence type="inferred from homology"/>
<feature type="domain" description="YCII-related" evidence="2">
    <location>
        <begin position="1"/>
        <end position="112"/>
    </location>
</feature>
<evidence type="ECO:0000259" key="3">
    <source>
        <dbReference type="Pfam" id="PF06983"/>
    </source>
</evidence>
<dbReference type="RefSeq" id="WP_077028039.1">
    <property type="nucleotide sequence ID" value="NZ_CP017641.1"/>
</dbReference>
<dbReference type="SUPFAM" id="SSF54909">
    <property type="entry name" value="Dimeric alpha+beta barrel"/>
    <property type="match status" value="1"/>
</dbReference>
<evidence type="ECO:0000313" key="4">
    <source>
        <dbReference type="EMBL" id="APZ90727.1"/>
    </source>
</evidence>
<evidence type="ECO:0000313" key="5">
    <source>
        <dbReference type="Proteomes" id="UP000187735"/>
    </source>
</evidence>
<dbReference type="CDD" id="cd06588">
    <property type="entry name" value="PhnB_like"/>
    <property type="match status" value="1"/>
</dbReference>
<dbReference type="Pfam" id="PF03795">
    <property type="entry name" value="YCII"/>
    <property type="match status" value="1"/>
</dbReference>
<dbReference type="Gene3D" id="3.30.70.1060">
    <property type="entry name" value="Dimeric alpha+beta barrel"/>
    <property type="match status" value="1"/>
</dbReference>
<dbReference type="PANTHER" id="PTHR35174:SF4">
    <property type="entry name" value="BLL7163 PROTEIN"/>
    <property type="match status" value="1"/>
</dbReference>
<dbReference type="OrthoDB" id="9795306at2"/>
<gene>
    <name evidence="4" type="ORF">Fuma_00308</name>
</gene>
<protein>
    <submittedName>
        <fullName evidence="4">YCII-related domain protein</fullName>
    </submittedName>
</protein>
<reference evidence="4 5" key="1">
    <citation type="journal article" date="2016" name="Front. Microbiol.">
        <title>Fuerstia marisgermanicae gen. nov., sp. nov., an Unusual Member of the Phylum Planctomycetes from the German Wadden Sea.</title>
        <authorList>
            <person name="Kohn T."/>
            <person name="Heuer A."/>
            <person name="Jogler M."/>
            <person name="Vollmers J."/>
            <person name="Boedeker C."/>
            <person name="Bunk B."/>
            <person name="Rast P."/>
            <person name="Borchert D."/>
            <person name="Glockner I."/>
            <person name="Freese H.M."/>
            <person name="Klenk H.P."/>
            <person name="Overmann J."/>
            <person name="Kaster A.K."/>
            <person name="Rohde M."/>
            <person name="Wiegand S."/>
            <person name="Jogler C."/>
        </authorList>
    </citation>
    <scope>NUCLEOTIDE SEQUENCE [LARGE SCALE GENOMIC DNA]</scope>
    <source>
        <strain evidence="4 5">NH11</strain>
    </source>
</reference>
<dbReference type="Gene3D" id="3.10.180.10">
    <property type="entry name" value="2,3-Dihydroxybiphenyl 1,2-Dioxygenase, domain 1"/>
    <property type="match status" value="1"/>
</dbReference>
<feature type="domain" description="PhnB-like" evidence="3">
    <location>
        <begin position="145"/>
        <end position="274"/>
    </location>
</feature>
<dbReference type="AlphaFoldDB" id="A0A1P8W9I7"/>
<accession>A0A1P8W9I7</accession>
<dbReference type="InterPro" id="IPR029068">
    <property type="entry name" value="Glyas_Bleomycin-R_OHBP_Dase"/>
</dbReference>
<dbReference type="SUPFAM" id="SSF54593">
    <property type="entry name" value="Glyoxalase/Bleomycin resistance protein/Dihydroxybiphenyl dioxygenase"/>
    <property type="match status" value="1"/>
</dbReference>
<keyword evidence="5" id="KW-1185">Reference proteome</keyword>
<dbReference type="InterPro" id="IPR028973">
    <property type="entry name" value="PhnB-like"/>
</dbReference>
<dbReference type="STRING" id="1891926.Fuma_00308"/>
<dbReference type="EMBL" id="CP017641">
    <property type="protein sequence ID" value="APZ90727.1"/>
    <property type="molecule type" value="Genomic_DNA"/>
</dbReference>
<dbReference type="InterPro" id="IPR011008">
    <property type="entry name" value="Dimeric_a/b-barrel"/>
</dbReference>
<dbReference type="InterPro" id="IPR005545">
    <property type="entry name" value="YCII"/>
</dbReference>
<evidence type="ECO:0000259" key="2">
    <source>
        <dbReference type="Pfam" id="PF03795"/>
    </source>
</evidence>
<dbReference type="KEGG" id="fmr:Fuma_00308"/>
<evidence type="ECO:0000256" key="1">
    <source>
        <dbReference type="ARBA" id="ARBA00007689"/>
    </source>
</evidence>
<name>A0A1P8W9I7_9PLAN</name>
<comment type="similarity">
    <text evidence="1">Belongs to the YciI family.</text>
</comment>
<organism evidence="4 5">
    <name type="scientific">Fuerstiella marisgermanici</name>
    <dbReference type="NCBI Taxonomy" id="1891926"/>
    <lineage>
        <taxon>Bacteria</taxon>
        <taxon>Pseudomonadati</taxon>
        <taxon>Planctomycetota</taxon>
        <taxon>Planctomycetia</taxon>
        <taxon>Planctomycetales</taxon>
        <taxon>Planctomycetaceae</taxon>
        <taxon>Fuerstiella</taxon>
    </lineage>
</organism>
<sequence>MKVMVIVKATQSSEAGELPSTELLEAMGKYNEELVKAGIMQAGEGLKPSSEGKRVTFSGKDRAVTDGPFAETKELIAGYWMWQVDSMEQAVEWVRKCPNPMPQESDIEIRPLFEIEDFAQNDPDGTIAAHEDGLRQKLAMRSCTVQPYLFFSGRCEEALDFYKEALGATVSYLMRFSESPDPVPDGMLQPGFENKIMHASFSIGKMSLMASDGCGESTTFDGFRLALSVSTEEECNRAFAALADGGTIDMPLVKTFWSPRYGMVTDKFNVGWMVMVAADVQ</sequence>
<dbReference type="PANTHER" id="PTHR35174">
    <property type="entry name" value="BLL7171 PROTEIN-RELATED"/>
    <property type="match status" value="1"/>
</dbReference>